<protein>
    <submittedName>
        <fullName evidence="1">Uncharacterized protein</fullName>
    </submittedName>
</protein>
<sequence>MQPSEQLFKALLNNDALYEVLRQNPFMDMVDNRRCAEKAIGVIQSHSFTTIMQQFNNTSTEEGLTLLKTKPSSALSTLLGGLVAMGAAGAYASENGLKDMPQAQRMALVPVVLREFLKAPLRNKPLTTDALPFSQTSGDSNPIEKGIVDVHTTVTEGPPENTLQTDKEGAQNLQSAGRSAKVSASVNASGTESKIFTFSRVQMLLACCAYGTASIPMSSSDTFEVLSASMFALYLSAFATDTDNKWNLDQFLKLLDPTWNHADGNNNLVLSTITRRSPPISFQNIFFAETIKRSGSSCKTEKLQFPLTDEYVNENDNPMFKLIEDAKKLQAKELVVVISPPSSPYADALIIYGNVLFLIQSKHTHNYGCDENKVRKEILNMGLIPGAGITRDDLINFSKNIVFTHEICKQLKIDYVIPVFTVDERAEKSIIPTTRVSFPNQEIIQKATNILSQVKNSVREKVIKKGVKYMQNTSCKFVHAVTFVPTMELKATFTRACSKEETNPNLWMYQKEEPVNKTIKRQGGHTKKKM</sequence>
<evidence type="ECO:0000313" key="1">
    <source>
        <dbReference type="EMBL" id="EPY15042.1"/>
    </source>
</evidence>
<dbReference type="AlphaFoldDB" id="S9TAM9"/>
<proteinExistence type="predicted"/>
<organism evidence="1 2">
    <name type="scientific">Strigomonas culicis</name>
    <dbReference type="NCBI Taxonomy" id="28005"/>
    <lineage>
        <taxon>Eukaryota</taxon>
        <taxon>Discoba</taxon>
        <taxon>Euglenozoa</taxon>
        <taxon>Kinetoplastea</taxon>
        <taxon>Metakinetoplastina</taxon>
        <taxon>Trypanosomatida</taxon>
        <taxon>Trypanosomatidae</taxon>
        <taxon>Strigomonadinae</taxon>
        <taxon>Strigomonas</taxon>
    </lineage>
</organism>
<evidence type="ECO:0000313" key="2">
    <source>
        <dbReference type="Proteomes" id="UP000015354"/>
    </source>
</evidence>
<keyword evidence="2" id="KW-1185">Reference proteome</keyword>
<reference evidence="1 2" key="1">
    <citation type="journal article" date="2013" name="PLoS ONE">
        <title>Predicting the Proteins of Angomonas deanei, Strigomonas culicis and Their Respective Endosymbionts Reveals New Aspects of the Trypanosomatidae Family.</title>
        <authorList>
            <person name="Motta M.C."/>
            <person name="Martins A.C."/>
            <person name="de Souza S.S."/>
            <person name="Catta-Preta C.M."/>
            <person name="Silva R."/>
            <person name="Klein C.C."/>
            <person name="de Almeida L.G."/>
            <person name="de Lima Cunha O."/>
            <person name="Ciapina L.P."/>
            <person name="Brocchi M."/>
            <person name="Colabardini A.C."/>
            <person name="de Araujo Lima B."/>
            <person name="Machado C.R."/>
            <person name="de Almeida Soares C.M."/>
            <person name="Probst C.M."/>
            <person name="de Menezes C.B."/>
            <person name="Thompson C.E."/>
            <person name="Bartholomeu D.C."/>
            <person name="Gradia D.F."/>
            <person name="Pavoni D.P."/>
            <person name="Grisard E.C."/>
            <person name="Fantinatti-Garboggini F."/>
            <person name="Marchini F.K."/>
            <person name="Rodrigues-Luiz G.F."/>
            <person name="Wagner G."/>
            <person name="Goldman G.H."/>
            <person name="Fietto J.L."/>
            <person name="Elias M.C."/>
            <person name="Goldman M.H."/>
            <person name="Sagot M.F."/>
            <person name="Pereira M."/>
            <person name="Stoco P.H."/>
            <person name="de Mendonca-Neto R.P."/>
            <person name="Teixeira S.M."/>
            <person name="Maciel T.E."/>
            <person name="de Oliveira Mendes T.A."/>
            <person name="Urmenyi T.P."/>
            <person name="de Souza W."/>
            <person name="Schenkman S."/>
            <person name="de Vasconcelos A.T."/>
        </authorList>
    </citation>
    <scope>NUCLEOTIDE SEQUENCE [LARGE SCALE GENOMIC DNA]</scope>
</reference>
<name>S9TAM9_9TRYP</name>
<accession>S9TAM9</accession>
<dbReference type="Proteomes" id="UP000015354">
    <property type="component" value="Unassembled WGS sequence"/>
</dbReference>
<gene>
    <name evidence="1" type="ORF">STCU_12382</name>
</gene>
<dbReference type="EMBL" id="ATMH01012677">
    <property type="protein sequence ID" value="EPY15042.1"/>
    <property type="molecule type" value="Genomic_DNA"/>
</dbReference>
<comment type="caution">
    <text evidence="1">The sequence shown here is derived from an EMBL/GenBank/DDBJ whole genome shotgun (WGS) entry which is preliminary data.</text>
</comment>